<protein>
    <submittedName>
        <fullName evidence="1">Uncharacterized protein</fullName>
    </submittedName>
</protein>
<keyword evidence="2" id="KW-1185">Reference proteome</keyword>
<name>A0A224X7D5_9LACT</name>
<dbReference type="RefSeq" id="WP_094785439.1">
    <property type="nucleotide sequence ID" value="NZ_BEDT01000007.1"/>
</dbReference>
<dbReference type="OrthoDB" id="9961437at2"/>
<evidence type="ECO:0000313" key="2">
    <source>
        <dbReference type="Proteomes" id="UP000218689"/>
    </source>
</evidence>
<dbReference type="EMBL" id="BEDT01000007">
    <property type="protein sequence ID" value="GAX48426.1"/>
    <property type="molecule type" value="Genomic_DNA"/>
</dbReference>
<accession>A0A224X7D5</accession>
<comment type="caution">
    <text evidence="1">The sequence shown here is derived from an EMBL/GenBank/DDBJ whole genome shotgun (WGS) entry which is preliminary data.</text>
</comment>
<dbReference type="Proteomes" id="UP000218689">
    <property type="component" value="Unassembled WGS sequence"/>
</dbReference>
<organism evidence="1 2">
    <name type="scientific">Pseudolactococcus reticulitermitis</name>
    <dbReference type="NCBI Taxonomy" id="2025039"/>
    <lineage>
        <taxon>Bacteria</taxon>
        <taxon>Bacillati</taxon>
        <taxon>Bacillota</taxon>
        <taxon>Bacilli</taxon>
        <taxon>Lactobacillales</taxon>
        <taxon>Streptococcaceae</taxon>
        <taxon>Pseudolactococcus</taxon>
    </lineage>
</organism>
<proteinExistence type="predicted"/>
<reference evidence="2" key="1">
    <citation type="submission" date="2017-08" db="EMBL/GenBank/DDBJ databases">
        <title>Draft genome sequence of Lactococcus sp. strain Rs-Y01, isolated from the gut of the lower termite Reticulitermes speratus.</title>
        <authorList>
            <person name="Ohkuma M."/>
            <person name="Yuki M."/>
        </authorList>
    </citation>
    <scope>NUCLEOTIDE SEQUENCE [LARGE SCALE GENOMIC DNA]</scope>
    <source>
        <strain evidence="2">Rs-Y01</strain>
    </source>
</reference>
<evidence type="ECO:0000313" key="1">
    <source>
        <dbReference type="EMBL" id="GAX48426.1"/>
    </source>
</evidence>
<sequence>MMLMQKIQQLLSEKKEFKLVIQVSTAQNWREYFISDNPYSSNDIVEVGDNYVIIAKQKQQLLLPEWRISAIILT</sequence>
<dbReference type="AlphaFoldDB" id="A0A224X7D5"/>
<gene>
    <name evidence="1" type="ORF">RsY01_2049</name>
</gene>